<dbReference type="PRINTS" id="PR00503">
    <property type="entry name" value="BROMODOMAIN"/>
</dbReference>
<feature type="region of interest" description="Disordered" evidence="3">
    <location>
        <begin position="398"/>
        <end position="431"/>
    </location>
</feature>
<proteinExistence type="predicted"/>
<feature type="compositionally biased region" description="Basic residues" evidence="3">
    <location>
        <begin position="1"/>
        <end position="10"/>
    </location>
</feature>
<feature type="compositionally biased region" description="Basic and acidic residues" evidence="3">
    <location>
        <begin position="414"/>
        <end position="423"/>
    </location>
</feature>
<dbReference type="InterPro" id="IPR018359">
    <property type="entry name" value="Bromodomain_CS"/>
</dbReference>
<organism evidence="5">
    <name type="scientific">Ananas comosus var. bracteatus</name>
    <name type="common">red pineapple</name>
    <dbReference type="NCBI Taxonomy" id="296719"/>
    <lineage>
        <taxon>Eukaryota</taxon>
        <taxon>Viridiplantae</taxon>
        <taxon>Streptophyta</taxon>
        <taxon>Embryophyta</taxon>
        <taxon>Tracheophyta</taxon>
        <taxon>Spermatophyta</taxon>
        <taxon>Magnoliopsida</taxon>
        <taxon>Liliopsida</taxon>
        <taxon>Poales</taxon>
        <taxon>Bromeliaceae</taxon>
        <taxon>Bromelioideae</taxon>
        <taxon>Ananas</taxon>
    </lineage>
</organism>
<reference evidence="5" key="1">
    <citation type="submission" date="2020-07" db="EMBL/GenBank/DDBJ databases">
        <authorList>
            <person name="Lin J."/>
        </authorList>
    </citation>
    <scope>NUCLEOTIDE SEQUENCE</scope>
</reference>
<dbReference type="InterPro" id="IPR001487">
    <property type="entry name" value="Bromodomain"/>
</dbReference>
<dbReference type="PROSITE" id="PS00633">
    <property type="entry name" value="BROMODOMAIN_1"/>
    <property type="match status" value="1"/>
</dbReference>
<name>A0A6V7NKL9_ANACO</name>
<dbReference type="Gene3D" id="1.20.920.10">
    <property type="entry name" value="Bromodomain-like"/>
    <property type="match status" value="1"/>
</dbReference>
<protein>
    <recommendedName>
        <fullName evidence="4">Bromo domain-containing protein</fullName>
    </recommendedName>
</protein>
<dbReference type="EMBL" id="LR862139">
    <property type="protein sequence ID" value="CAD1819145.1"/>
    <property type="molecule type" value="Genomic_DNA"/>
</dbReference>
<feature type="compositionally biased region" description="Pro residues" evidence="3">
    <location>
        <begin position="89"/>
        <end position="107"/>
    </location>
</feature>
<feature type="region of interest" description="Disordered" evidence="3">
    <location>
        <begin position="1"/>
        <end position="184"/>
    </location>
</feature>
<evidence type="ECO:0000313" key="5">
    <source>
        <dbReference type="EMBL" id="CAD1819145.1"/>
    </source>
</evidence>
<feature type="compositionally biased region" description="Low complexity" evidence="3">
    <location>
        <begin position="120"/>
        <end position="133"/>
    </location>
</feature>
<feature type="compositionally biased region" description="Acidic residues" evidence="3">
    <location>
        <begin position="46"/>
        <end position="57"/>
    </location>
</feature>
<evidence type="ECO:0000256" key="1">
    <source>
        <dbReference type="ARBA" id="ARBA00023117"/>
    </source>
</evidence>
<evidence type="ECO:0000256" key="3">
    <source>
        <dbReference type="SAM" id="MobiDB-lite"/>
    </source>
</evidence>
<gene>
    <name evidence="5" type="ORF">CB5_LOCUS2356</name>
</gene>
<feature type="region of interest" description="Disordered" evidence="3">
    <location>
        <begin position="681"/>
        <end position="700"/>
    </location>
</feature>
<sequence length="803" mass="89353">MAAAARRRGRPPQQRSAAPPPESRRNLRPRRRRLLLNDHYGFSSSGEEEEEKEEVEEERGRGEQGRRRRKLKLVLKLPHFSPAKREAASPPPPAPAPAPPSPPPPKSSRPRRAAERRVSESSSSSPPSASSSSYVEDEDDDEEEEGKCHDRIGLERSRHREIEKKSNVVRRSNGSISGSGTPLPERKTLEAILDKLQKKDTYGVFAEPVDPEELPDYHDVIDHPMDFGTIRKKLARNLYRSFEQFEDDVFLICNNAMQYNAPDTIYFRQARSIQDTARNKFQELRDDNLCTGKKLRDNGLCTGKKLRDDGLCTGKKLRDDGLCIEKKLRDDGLSTKNEWKDEARVKVESLEKQQVEKGFCRNQQEPHVSDISSAATLASVGEAYTGLSTAQANDVEPSMVVDKSVDNSSSLGESKSEKFDELPARSSPSKPVRLPLVVDENRRATYYTSDEQPKIERDSIFDVLAGEPRQLVAVELHMEYSYARSLARFAATLGPIAWKIASERIEKVLPSGVKFGPGWVGEYEPLPTAIISLENHSQVAKKRKESENRPKAVAISGLSRNINGPKSRAISKTTNRVSNSKEERNNDGNTAKPKQRLFSVIAEPQTRSNGIMLQPKKEQECFTSSLSSPVDTVLRRPEHPEGAASRVSDTVPFLKANGQPKLYINQPDGVSPHTRSSHIGINLGGSSGGKFSRKSDTNQPSNDLGFISKHPQRMAVGNFLSHIHEAASPRVSEEPHVHNRGLVIFPQLIPTEIPRSNGCSQEKKNKDTLPPDLNIGFPIQGSPVRQSSGIHLDAQQPDLALQL</sequence>
<dbReference type="PANTHER" id="PTHR22881">
    <property type="entry name" value="BROMODOMAIN CONTAINING PROTEIN"/>
    <property type="match status" value="1"/>
</dbReference>
<dbReference type="SMART" id="SM00297">
    <property type="entry name" value="BROMO"/>
    <property type="match status" value="1"/>
</dbReference>
<feature type="compositionally biased region" description="Polar residues" evidence="3">
    <location>
        <begin position="169"/>
        <end position="180"/>
    </location>
</feature>
<feature type="compositionally biased region" description="Acidic residues" evidence="3">
    <location>
        <begin position="135"/>
        <end position="145"/>
    </location>
</feature>
<dbReference type="InterPro" id="IPR051831">
    <property type="entry name" value="Bromodomain_contain_prot"/>
</dbReference>
<dbReference type="PANTHER" id="PTHR22881:SF42">
    <property type="entry name" value="DNA-BINDING BROMODOMAIN-CONTAINING PROTEIN"/>
    <property type="match status" value="1"/>
</dbReference>
<dbReference type="Pfam" id="PF00439">
    <property type="entry name" value="Bromodomain"/>
    <property type="match status" value="1"/>
</dbReference>
<dbReference type="SUPFAM" id="SSF47370">
    <property type="entry name" value="Bromodomain"/>
    <property type="match status" value="1"/>
</dbReference>
<feature type="compositionally biased region" description="Basic and acidic residues" evidence="3">
    <location>
        <begin position="146"/>
        <end position="166"/>
    </location>
</feature>
<feature type="region of interest" description="Disordered" evidence="3">
    <location>
        <begin position="754"/>
        <end position="793"/>
    </location>
</feature>
<feature type="compositionally biased region" description="Polar residues" evidence="3">
    <location>
        <begin position="563"/>
        <end position="578"/>
    </location>
</feature>
<feature type="region of interest" description="Disordered" evidence="3">
    <location>
        <begin position="563"/>
        <end position="593"/>
    </location>
</feature>
<keyword evidence="1 2" id="KW-0103">Bromodomain</keyword>
<dbReference type="PROSITE" id="PS50014">
    <property type="entry name" value="BROMODOMAIN_2"/>
    <property type="match status" value="1"/>
</dbReference>
<evidence type="ECO:0000256" key="2">
    <source>
        <dbReference type="PROSITE-ProRule" id="PRU00035"/>
    </source>
</evidence>
<accession>A0A6V7NKL9</accession>
<feature type="domain" description="Bromo" evidence="4">
    <location>
        <begin position="197"/>
        <end position="267"/>
    </location>
</feature>
<dbReference type="InterPro" id="IPR036427">
    <property type="entry name" value="Bromodomain-like_sf"/>
</dbReference>
<dbReference type="CDD" id="cd04369">
    <property type="entry name" value="Bromodomain"/>
    <property type="match status" value="1"/>
</dbReference>
<dbReference type="AlphaFoldDB" id="A0A6V7NKL9"/>
<evidence type="ECO:0000259" key="4">
    <source>
        <dbReference type="PROSITE" id="PS50014"/>
    </source>
</evidence>